<dbReference type="InterPro" id="IPR011990">
    <property type="entry name" value="TPR-like_helical_dom_sf"/>
</dbReference>
<reference evidence="4" key="2">
    <citation type="submission" date="2020-09" db="EMBL/GenBank/DDBJ databases">
        <authorList>
            <person name="Sun Q."/>
            <person name="Zhou Y."/>
        </authorList>
    </citation>
    <scope>NUCLEOTIDE SEQUENCE</scope>
    <source>
        <strain evidence="4">CGMCC 1.15880</strain>
    </source>
</reference>
<name>A0A916QXJ9_9RHOB</name>
<feature type="repeat" description="TPR" evidence="3">
    <location>
        <begin position="334"/>
        <end position="367"/>
    </location>
</feature>
<dbReference type="PANTHER" id="PTHR12558">
    <property type="entry name" value="CELL DIVISION CYCLE 16,23,27"/>
    <property type="match status" value="1"/>
</dbReference>
<dbReference type="SUPFAM" id="SSF48452">
    <property type="entry name" value="TPR-like"/>
    <property type="match status" value="2"/>
</dbReference>
<dbReference type="SMART" id="SM00028">
    <property type="entry name" value="TPR"/>
    <property type="match status" value="8"/>
</dbReference>
<dbReference type="Pfam" id="PF07719">
    <property type="entry name" value="TPR_2"/>
    <property type="match status" value="1"/>
</dbReference>
<protein>
    <recommendedName>
        <fullName evidence="6">Tetratricopeptide repeat protein</fullName>
    </recommendedName>
</protein>
<feature type="repeat" description="TPR" evidence="3">
    <location>
        <begin position="441"/>
        <end position="474"/>
    </location>
</feature>
<keyword evidence="5" id="KW-1185">Reference proteome</keyword>
<sequence length="541" mass="59945">MAGAYLAGNQANRDNNYEQAARFYSEALARDPGNPYLLQNALLSFVAKGDVQRSIAIARKIQSGQFASQLADLVVMAQSIREGDFSEAEAILDDSADIFSPLLTGLLSGWVALGDGQMTVATKRFDGMANPPAMRLFGQYHKALALAAVGDFATADKILTGDEDGNLRLNRGSLIAHAQIMTQLDRKDEALALLDGALRGTSDQGVSDLRDRIAEQGVVPYDFITEASQGAAEVFLTLASVLEREQDERYALVYARLAEYLRPGYTEAILLTAEILQDQDQFELASKTYARVTQDDPMFLNAELGRADALVEAGKHDAAIEVLRNMTRTYGDVPRVHISLGDVLRGQEEYAEAATAYDTAVEMIPDPAPNHWFLFYARGISYEREGQWEQAEADFRRALELSPNQPLVLNYLGYSLVEANLKLEEAQDMIEQAVKARPEDGYITDSLGWVLYRIGKYEEAVAPMERAVELVSNDPIINDHLGDVYWKVNRKREAEFQWSRALSLKPEEKDASRIRRKLEVGLDTVLEEEGTAEKTAAGNDN</sequence>
<dbReference type="Gene3D" id="1.25.40.10">
    <property type="entry name" value="Tetratricopeptide repeat domain"/>
    <property type="match status" value="2"/>
</dbReference>
<dbReference type="Proteomes" id="UP000628017">
    <property type="component" value="Unassembled WGS sequence"/>
</dbReference>
<evidence type="ECO:0008006" key="6">
    <source>
        <dbReference type="Google" id="ProtNLM"/>
    </source>
</evidence>
<dbReference type="Pfam" id="PF13432">
    <property type="entry name" value="TPR_16"/>
    <property type="match status" value="2"/>
</dbReference>
<dbReference type="EMBL" id="BMKA01000002">
    <property type="protein sequence ID" value="GGA16217.1"/>
    <property type="molecule type" value="Genomic_DNA"/>
</dbReference>
<evidence type="ECO:0000313" key="5">
    <source>
        <dbReference type="Proteomes" id="UP000628017"/>
    </source>
</evidence>
<comment type="caution">
    <text evidence="4">The sequence shown here is derived from an EMBL/GenBank/DDBJ whole genome shotgun (WGS) entry which is preliminary data.</text>
</comment>
<accession>A0A916QXJ9</accession>
<evidence type="ECO:0000256" key="1">
    <source>
        <dbReference type="ARBA" id="ARBA00022737"/>
    </source>
</evidence>
<keyword evidence="1" id="KW-0677">Repeat</keyword>
<dbReference type="PROSITE" id="PS50005">
    <property type="entry name" value="TPR"/>
    <property type="match status" value="3"/>
</dbReference>
<evidence type="ECO:0000256" key="2">
    <source>
        <dbReference type="ARBA" id="ARBA00022803"/>
    </source>
</evidence>
<dbReference type="AlphaFoldDB" id="A0A916QXJ9"/>
<reference evidence="4" key="1">
    <citation type="journal article" date="2014" name="Int. J. Syst. Evol. Microbiol.">
        <title>Complete genome sequence of Corynebacterium casei LMG S-19264T (=DSM 44701T), isolated from a smear-ripened cheese.</title>
        <authorList>
            <consortium name="US DOE Joint Genome Institute (JGI-PGF)"/>
            <person name="Walter F."/>
            <person name="Albersmeier A."/>
            <person name="Kalinowski J."/>
            <person name="Ruckert C."/>
        </authorList>
    </citation>
    <scope>NUCLEOTIDE SEQUENCE</scope>
    <source>
        <strain evidence="4">CGMCC 1.15880</strain>
    </source>
</reference>
<evidence type="ECO:0000256" key="3">
    <source>
        <dbReference type="PROSITE-ProRule" id="PRU00339"/>
    </source>
</evidence>
<gene>
    <name evidence="4" type="ORF">GCM10011498_15810</name>
</gene>
<evidence type="ECO:0000313" key="4">
    <source>
        <dbReference type="EMBL" id="GGA16217.1"/>
    </source>
</evidence>
<proteinExistence type="predicted"/>
<dbReference type="PANTHER" id="PTHR12558:SF13">
    <property type="entry name" value="CELL DIVISION CYCLE PROTEIN 27 HOMOLOG"/>
    <property type="match status" value="1"/>
</dbReference>
<feature type="repeat" description="TPR" evidence="3">
    <location>
        <begin position="372"/>
        <end position="405"/>
    </location>
</feature>
<dbReference type="InterPro" id="IPR013105">
    <property type="entry name" value="TPR_2"/>
</dbReference>
<organism evidence="4 5">
    <name type="scientific">Neptunicoccus cionae</name>
    <dbReference type="NCBI Taxonomy" id="2035344"/>
    <lineage>
        <taxon>Bacteria</taxon>
        <taxon>Pseudomonadati</taxon>
        <taxon>Pseudomonadota</taxon>
        <taxon>Alphaproteobacteria</taxon>
        <taxon>Rhodobacterales</taxon>
        <taxon>Paracoccaceae</taxon>
        <taxon>Neptunicoccus</taxon>
    </lineage>
</organism>
<keyword evidence="2 3" id="KW-0802">TPR repeat</keyword>
<dbReference type="InterPro" id="IPR019734">
    <property type="entry name" value="TPR_rpt"/>
</dbReference>